<evidence type="ECO:0000313" key="2">
    <source>
        <dbReference type="Proteomes" id="UP001153334"/>
    </source>
</evidence>
<keyword evidence="2" id="KW-1185">Reference proteome</keyword>
<dbReference type="EMBL" id="JAPESX010000196">
    <property type="protein sequence ID" value="KAJ8122644.1"/>
    <property type="molecule type" value="Genomic_DNA"/>
</dbReference>
<evidence type="ECO:0000313" key="1">
    <source>
        <dbReference type="EMBL" id="KAJ8122644.1"/>
    </source>
</evidence>
<gene>
    <name evidence="1" type="ORF">ONZ43_g1211</name>
</gene>
<accession>A0ACC2J5A9</accession>
<dbReference type="Proteomes" id="UP001153334">
    <property type="component" value="Unassembled WGS sequence"/>
</dbReference>
<comment type="caution">
    <text evidence="1">The sequence shown here is derived from an EMBL/GenBank/DDBJ whole genome shotgun (WGS) entry which is preliminary data.</text>
</comment>
<organism evidence="1 2">
    <name type="scientific">Nemania bipapillata</name>
    <dbReference type="NCBI Taxonomy" id="110536"/>
    <lineage>
        <taxon>Eukaryota</taxon>
        <taxon>Fungi</taxon>
        <taxon>Dikarya</taxon>
        <taxon>Ascomycota</taxon>
        <taxon>Pezizomycotina</taxon>
        <taxon>Sordariomycetes</taxon>
        <taxon>Xylariomycetidae</taxon>
        <taxon>Xylariales</taxon>
        <taxon>Xylariaceae</taxon>
        <taxon>Nemania</taxon>
    </lineage>
</organism>
<proteinExistence type="predicted"/>
<protein>
    <submittedName>
        <fullName evidence="1">Uncharacterized protein</fullName>
    </submittedName>
</protein>
<name>A0ACC2J5A9_9PEZI</name>
<sequence length="371" mass="40427">MAALRRIVFYLLGQVALREASSAIIPPPTGKYNVSRKKVEIPYVNTGDPIAPNNVTTAFLATVYYPTSEAFTGPPVPYLDPALAALFEGAYNVTPGSFANLTTDAIVWDAPLLGGIAYPTLLFGPAGIGPPVEMFSILLSDLASYGYTVIGADHPYEQPFIRWPNGTALYGLPPFDSPDIDAGALIDIRVNETKALIDNFPLIEQCVGGHINRTHIGTFGHSAGGAAAVRALLRDERVGSAVNIDGPFVDEDQYTDAVKPVLLLSEKIYEDSSWVHFGPVQTGWWKHLAVNGSLHVDFTDLTFWKEVTDVKAHSSSLGDINGYRQVNITRTFVRDFFDFTLRGVPEPIFDGPSDAWPELVYITMENGTMSK</sequence>
<reference evidence="1" key="1">
    <citation type="submission" date="2022-11" db="EMBL/GenBank/DDBJ databases">
        <title>Genome Sequence of Nemania bipapillata.</title>
        <authorList>
            <person name="Buettner E."/>
        </authorList>
    </citation>
    <scope>NUCLEOTIDE SEQUENCE</scope>
    <source>
        <strain evidence="1">CP14</strain>
    </source>
</reference>